<name>A0A0H4IRV2_9CAUD</name>
<organism evidence="2 3">
    <name type="scientific">Pseudoalteromonas phage H101</name>
    <dbReference type="NCBI Taxonomy" id="1654919"/>
    <lineage>
        <taxon>Viruses</taxon>
        <taxon>Duplodnaviria</taxon>
        <taxon>Heunggongvirae</taxon>
        <taxon>Uroviricota</taxon>
        <taxon>Caudoviricetes</taxon>
        <taxon>Shandongvirus</taxon>
        <taxon>Shandongvirus H101</taxon>
    </lineage>
</organism>
<dbReference type="GeneID" id="26796617"/>
<feature type="transmembrane region" description="Helical" evidence="1">
    <location>
        <begin position="36"/>
        <end position="53"/>
    </location>
</feature>
<reference evidence="2 3" key="1">
    <citation type="submission" date="2015-05" db="EMBL/GenBank/DDBJ databases">
        <authorList>
            <person name="Wang D.B."/>
            <person name="Wang M."/>
        </authorList>
    </citation>
    <scope>NUCLEOTIDE SEQUENCE [LARGE SCALE GENOMIC DNA]</scope>
</reference>
<keyword evidence="1" id="KW-0812">Transmembrane</keyword>
<accession>A0A0H4IRV2</accession>
<dbReference type="EMBL" id="KR534323">
    <property type="protein sequence ID" value="AKO61023.1"/>
    <property type="molecule type" value="Genomic_DNA"/>
</dbReference>
<sequence length="69" mass="7759">MRKRDRIKSITPLIFVAMWTYLLSQMGISVEGGKSVVVVGIWAVLVLGSIIITDKGFDLFDKNDNEEDE</sequence>
<proteinExistence type="predicted"/>
<protein>
    <submittedName>
        <fullName evidence="2">Uncharacterized protein</fullName>
    </submittedName>
</protein>
<evidence type="ECO:0000313" key="2">
    <source>
        <dbReference type="EMBL" id="AKO61023.1"/>
    </source>
</evidence>
<evidence type="ECO:0000256" key="1">
    <source>
        <dbReference type="SAM" id="Phobius"/>
    </source>
</evidence>
<evidence type="ECO:0000313" key="3">
    <source>
        <dbReference type="Proteomes" id="UP000202763"/>
    </source>
</evidence>
<dbReference type="Proteomes" id="UP000202763">
    <property type="component" value="Segment"/>
</dbReference>
<feature type="transmembrane region" description="Helical" evidence="1">
    <location>
        <begin position="12"/>
        <end position="30"/>
    </location>
</feature>
<keyword evidence="3" id="KW-1185">Reference proteome</keyword>
<keyword evidence="1" id="KW-1133">Transmembrane helix</keyword>
<dbReference type="KEGG" id="vg:26796617"/>
<dbReference type="RefSeq" id="YP_009225556.1">
    <property type="nucleotide sequence ID" value="NC_029094.1"/>
</dbReference>
<keyword evidence="1" id="KW-0472">Membrane</keyword>